<dbReference type="Gene3D" id="2.160.20.10">
    <property type="entry name" value="Single-stranded right-handed beta-helix, Pectin lyase-like"/>
    <property type="match status" value="1"/>
</dbReference>
<keyword evidence="4" id="KW-1185">Reference proteome</keyword>
<dbReference type="InterPro" id="IPR028949">
    <property type="entry name" value="Ntox15"/>
</dbReference>
<dbReference type="EMBL" id="UNOZ01000002">
    <property type="protein sequence ID" value="SYX88130.1"/>
    <property type="molecule type" value="Genomic_DNA"/>
</dbReference>
<dbReference type="Pfam" id="PF13018">
    <property type="entry name" value="ESPR"/>
    <property type="match status" value="1"/>
</dbReference>
<dbReference type="RefSeq" id="WP_119137343.1">
    <property type="nucleotide sequence ID" value="NZ_CBCSFL010000002.1"/>
</dbReference>
<reference evidence="4" key="1">
    <citation type="submission" date="2018-08" db="EMBL/GenBank/DDBJ databases">
        <authorList>
            <person name="Blom J."/>
        </authorList>
    </citation>
    <scope>NUCLEOTIDE SEQUENCE [LARGE SCALE GENOMIC DNA]</scope>
    <source>
        <strain evidence="4">CCOS 865</strain>
    </source>
</reference>
<gene>
    <name evidence="3" type="primary">cdiA</name>
    <name evidence="3" type="ORF">CCOS865_00352</name>
</gene>
<feature type="region of interest" description="Disordered" evidence="1">
    <location>
        <begin position="2326"/>
        <end position="2349"/>
    </location>
</feature>
<accession>A0A383RM19</accession>
<dbReference type="Pfam" id="PF05594">
    <property type="entry name" value="Fil_haemagg"/>
    <property type="match status" value="10"/>
</dbReference>
<dbReference type="SMART" id="SM00912">
    <property type="entry name" value="Haemagg_act"/>
    <property type="match status" value="1"/>
</dbReference>
<feature type="region of interest" description="Disordered" evidence="1">
    <location>
        <begin position="2389"/>
        <end position="2414"/>
    </location>
</feature>
<name>A0A383RM19_9PSED</name>
<feature type="compositionally biased region" description="Polar residues" evidence="1">
    <location>
        <begin position="2330"/>
        <end position="2340"/>
    </location>
</feature>
<evidence type="ECO:0000313" key="4">
    <source>
        <dbReference type="Proteomes" id="UP000263595"/>
    </source>
</evidence>
<dbReference type="InterPro" id="IPR025157">
    <property type="entry name" value="Hemagglutinin_rpt"/>
</dbReference>
<dbReference type="OrthoDB" id="2664633at2"/>
<dbReference type="Pfam" id="PF05860">
    <property type="entry name" value="TPS"/>
    <property type="match status" value="1"/>
</dbReference>
<sequence length="3051" mass="315851">MNKHLYRVIFNKARGLLMVVAETVSSQGKAPGERAGGGASVQPCVATLGGLRFALMGALGLISLSVAPAWAAGIVADPSAPGGQRPMVIDSANGTPQVNIQAPSAGGVSHNTYSQFDVDGRGAILNNSVGNSQTQLGGWIEGNPYLGNGSARVILNEVNSSNPSQLRGYVEVAGQRAEVVIANPAGISCNGCGFINADRSTLTTGRAQLENGRITGYRVEGGTLSITGKGLDARDSDYTDLIARSVEVNAGIWANDLKVTAGRNQVNADNTQASALAKDASEKPEVAIDVAELGGMYAGKIKLVGTEAGVGVSNAGQIGAMAGDVQISADGKLFNQGAISSAGDTRVASATAIDNSGSLYAKGELQVSSQGKVSNSGELAAQRDVRIDAASLNSGRDSLIAAGVDAQGKSSGNATLQVKAAKIAAHGQNHASGTLDLQGESIDLSHSRSYAETLKLTASQGDLDLSAATLDTAGKLDAKASGTLRSDDAKVNVGNLQIEAAQLSNARGELVQTGTGASTLKVAGTLDNSDGRIASNAQQLNLDAGTLANRKGKIEHAGSGTLDVRAATIDSSDGTLASNGALQVTAQQAVLANAQVQGRQVLLDSRQLDTRGATVIATHGGSLEVRDAERLDNRGGTLAAGGAATLSATELVNDGGTLSAGDTLNVRADSLSNIAGTLAATEAMQVVAGRLDNSGGVLGSVQAGLLLEVSDGALINQGGRLEAAQDIQLGALGLDNRQGVISGAKLLLDTRGQALDNSAGVIDARATLDLRSGELRNSAGLIQAAGRLFIDTGGAALYNADSGSDKGIVGQADVELRTAQLDNAQGFIAGKGDLLLVATTLNNQGQVVGEGQVQLHTSQLNNQAGQVQAKGALTVAPAERIDNRGGLLRSGGQLSLTAAQLDNRTTQGADQGIEGASLLLRADTLENQQGALRADGVIDLGLAQALYNDAGLISAGSELRLADRDPAQLRLAIDNGSGTLIGGSLLSLNAAYFSGSGRVLSLGDLILRQQGNLVLAGQLQANGKVDLEVGGSLVNSGQVLAGQSLRVRSQSLDNAASGELSANQVDLRVSGQLINRGLVDGQQVRLQADELYNLGTGRLYGDQLAIASRTLANLNEGDRAAVIAARERLDIGSQRIDNREQALIFSAGDMAIGGALDADDHATGRADVLANASATVESLGAMNLAVRELRNTNEHFSTVDVELSREQLREYQISGSPNRYQAGQVSVYRDEVDHLNTPEGVRDNFNRYDYTRVVTETRIATSAPAQILAGGNLTFSGDTVLNDKSRILAGGLLQAGAAQVINTEVDGQRVTSDAGTATNFYRIQRKGRDRQGSSVADYRPAPLIQDIDLTPTEWAEHAVINGSGTQVSGRDLLQVGQQVATVGAVSADVGDQYRVGAVVEVKLNDGQGVADQVRTGGLNLALPSNSLFQTNPEGTRNYLIETDPRFTSYRNWLSSDYMLERLQFDPAQTQQRLGDGFYEQKLIREQIAQLTGRRFLDGYASDEAQYRALIDNAVTLASDWNLVPGVALSAEQMAQLTSDIVWLVERTVTLATGETRQVLVPQVYVRVQEGDLNGNGALIAGQQLKLDLSGDLLNSGSLGGRSVVALTAQNIDNLGGRIQGNNVALQTRDNLNNLGGLIGATDSLAIEAGQDINSRSLTRDSSSEQGSRTSVSRVAGLFVSGDNGSMKVAAGNDLNLVGSQVVNAGQGGVTQLQAGRDVNLTTVAESQQQSVQWNASNWRNEASRGEVGSTVQSTGDLRISAGQDLNARGATVNSEQGMVLAEAARDINLTASEQYQFADEAHKFKGSNGMLSSKTTTLRDTVSQTQATGTTLSAEQTYLQAGRDISVRGSDVVSTEQTVLVAERDVNIEAASESSSELHDKSTKKSGLFSGGGIAVTMGSQQQSVKDLTTRETARASTIGSTDGDVMIEAGRQYRQVGSDVMAPKGDIDILAQQIAITEARETSERTRETLFKQTGFTLTVTNPVINAIQTTQQMQQASQKTEDGRMQALAAATAALAVNNAATAVAQDPGSAGGINISLSLGTKQQQSTTVQQSDAAASSTVVAGNDVRLRATGAGSDSDITVQGSQIRAGNNATLAADGDINLLAARNTSQQDSDSKGSSASVGIGLSLGGSRNGFTLDLGVSGNRGEADGDTLTHTNALVEAGNTATLVSGGDTNLRGAVVSGRQVLAYVGGDLNIESLQDTDTFKVDEKSMGVGISLCIPPFCYGMSTVSGGSANFGGTDMDSDYASVTEQSGIKAGDGGFDVRVGGNTDLKGAVIASSDKAVEDGKNRLVTASLTTSDIRNKAEYDASTFSVGGGYSEIGKDQKGNVQTGGNITPGTEIPTNEKDIGASLPIAISASDSASSVTRSGISGGSILITDAAAQRERTGQSVDETLAGLNRDVSSDRDGSNALKPIFDEEQIRAGFEIVQAFANEAGTLLANKAKEVDAKRKAADEADAQASKEANAGISQDLRDKAIRLRNEADGVAGNWGAGGTYRQITTALVAAASGNISAGNGAFLQGMVVNYVQQQGAGYIGNLVADGTLAEGDPLHAALHGIVACAGAAASSQSCGSGAAGAAASSLLTGLFSEASPNESESQREAKRNLIVSLVTGLAATTSLDAATANAAASGAVDNNWLATQQLVQAKKEYEAADGALEKMKVVAKWGYIHKKQDFLTQTGVGLGLAEAGFDDVQGLAQMLLHPVETVQAIGRLIDEPGALAGYPDEVKQRLQEKVARIETALTEGGDEHAVQLGRDMGELVWDVGSVLTGVGGVAKSGVKLASVGIKLGRESLEKMAVDGAKVVKAEASGAGKTLPQRPVVDAPQTPVTRAPDELAGNGKPATNANDAQAKPEAPKDPANAVPPMDEFTVKAFNPFNSDKFKAMTPEQQKTFLKEYNKQLQAQQDAINKMTVDEFKSARDAYDKVGRNPDSVAAQTKFGKDFENDVRESITESLMNKGKDFKTASAEATVRAKEIRSELAALHDPDMVAGGWFSPEPVRMGDSLVNSSIGGSWPSRLKALDESVSSAIANGSGQAQMNVRLELLRGTAK</sequence>
<evidence type="ECO:0000259" key="2">
    <source>
        <dbReference type="SMART" id="SM00912"/>
    </source>
</evidence>
<feature type="domain" description="Filamentous haemagglutinin FhaB/tRNA nuclease CdiA-like TPS" evidence="2">
    <location>
        <begin position="92"/>
        <end position="212"/>
    </location>
</feature>
<proteinExistence type="predicted"/>
<protein>
    <submittedName>
        <fullName evidence="3">Toxin CdiA</fullName>
    </submittedName>
</protein>
<evidence type="ECO:0000256" key="1">
    <source>
        <dbReference type="SAM" id="MobiDB-lite"/>
    </source>
</evidence>
<dbReference type="NCBIfam" id="TIGR01731">
    <property type="entry name" value="fil_hemag_20aa"/>
    <property type="match status" value="22"/>
</dbReference>
<dbReference type="InterPro" id="IPR024973">
    <property type="entry name" value="ESPR"/>
</dbReference>
<dbReference type="InterPro" id="IPR008638">
    <property type="entry name" value="FhaB/CdiA-like_TPS"/>
</dbReference>
<feature type="region of interest" description="Disordered" evidence="1">
    <location>
        <begin position="2811"/>
        <end position="2866"/>
    </location>
</feature>
<dbReference type="InterPro" id="IPR012334">
    <property type="entry name" value="Pectin_lyas_fold"/>
</dbReference>
<dbReference type="GO" id="GO:0003824">
    <property type="term" value="F:catalytic activity"/>
    <property type="evidence" value="ECO:0007669"/>
    <property type="project" value="UniProtKB-ARBA"/>
</dbReference>
<dbReference type="InterPro" id="IPR011050">
    <property type="entry name" value="Pectin_lyase_fold/virulence"/>
</dbReference>
<dbReference type="NCBIfam" id="TIGR01901">
    <property type="entry name" value="adhes_NPXG"/>
    <property type="match status" value="1"/>
</dbReference>
<evidence type="ECO:0000313" key="3">
    <source>
        <dbReference type="EMBL" id="SYX88130.1"/>
    </source>
</evidence>
<dbReference type="InterPro" id="IPR008619">
    <property type="entry name" value="Filamentous_hemagglutn_rpt"/>
</dbReference>
<dbReference type="Pfam" id="PF13332">
    <property type="entry name" value="Fil_haemagg_2"/>
    <property type="match status" value="3"/>
</dbReference>
<dbReference type="Proteomes" id="UP000263595">
    <property type="component" value="Unassembled WGS sequence"/>
</dbReference>
<organism evidence="3 4">
    <name type="scientific">Pseudomonas reidholzensis</name>
    <dbReference type="NCBI Taxonomy" id="1785162"/>
    <lineage>
        <taxon>Bacteria</taxon>
        <taxon>Pseudomonadati</taxon>
        <taxon>Pseudomonadota</taxon>
        <taxon>Gammaproteobacteria</taxon>
        <taxon>Pseudomonadales</taxon>
        <taxon>Pseudomonadaceae</taxon>
        <taxon>Pseudomonas</taxon>
    </lineage>
</organism>
<dbReference type="Pfam" id="PF15604">
    <property type="entry name" value="Ntox15"/>
    <property type="match status" value="1"/>
</dbReference>
<dbReference type="InterPro" id="IPR010069">
    <property type="entry name" value="CdiA_FHA1_rpt"/>
</dbReference>
<dbReference type="SUPFAM" id="SSF51126">
    <property type="entry name" value="Pectin lyase-like"/>
    <property type="match status" value="1"/>
</dbReference>